<comment type="caution">
    <text evidence="13">The sequence shown here is derived from an EMBL/GenBank/DDBJ whole genome shotgun (WGS) entry which is preliminary data.</text>
</comment>
<dbReference type="InterPro" id="IPR038987">
    <property type="entry name" value="MoeA-like"/>
</dbReference>
<dbReference type="InterPro" id="IPR005111">
    <property type="entry name" value="MoeA_C_domain_IV"/>
</dbReference>
<dbReference type="RefSeq" id="WP_109612761.1">
    <property type="nucleotide sequence ID" value="NZ_QGGG01000006.1"/>
</dbReference>
<keyword evidence="8 11" id="KW-0460">Magnesium</keyword>
<dbReference type="InterPro" id="IPR036135">
    <property type="entry name" value="MoeA_linker/N_sf"/>
</dbReference>
<dbReference type="GO" id="GO:0006777">
    <property type="term" value="P:Mo-molybdopterin cofactor biosynthetic process"/>
    <property type="evidence" value="ECO:0007669"/>
    <property type="project" value="UniProtKB-UniRule"/>
</dbReference>
<dbReference type="Pfam" id="PF03453">
    <property type="entry name" value="MoeA_N"/>
    <property type="match status" value="1"/>
</dbReference>
<dbReference type="Gene3D" id="2.40.340.10">
    <property type="entry name" value="MoeA, C-terminal, domain IV"/>
    <property type="match status" value="1"/>
</dbReference>
<comment type="catalytic activity">
    <reaction evidence="10">
        <text>adenylyl-molybdopterin + molybdate = Mo-molybdopterin + AMP + H(+)</text>
        <dbReference type="Rhea" id="RHEA:35047"/>
        <dbReference type="ChEBI" id="CHEBI:15378"/>
        <dbReference type="ChEBI" id="CHEBI:36264"/>
        <dbReference type="ChEBI" id="CHEBI:62727"/>
        <dbReference type="ChEBI" id="CHEBI:71302"/>
        <dbReference type="ChEBI" id="CHEBI:456215"/>
        <dbReference type="EC" id="2.10.1.1"/>
    </reaction>
</comment>
<dbReference type="AlphaFoldDB" id="A0A316C3A7"/>
<protein>
    <recommendedName>
        <fullName evidence="11">Molybdopterin molybdenumtransferase</fullName>
        <ecNumber evidence="11">2.10.1.1</ecNumber>
    </recommendedName>
</protein>
<dbReference type="SUPFAM" id="SSF53218">
    <property type="entry name" value="Molybdenum cofactor biosynthesis proteins"/>
    <property type="match status" value="1"/>
</dbReference>
<dbReference type="GO" id="GO:0005829">
    <property type="term" value="C:cytosol"/>
    <property type="evidence" value="ECO:0007669"/>
    <property type="project" value="TreeGrafter"/>
</dbReference>
<sequence>MAQLSDDCFAFGGPLMTVDEAAGLIASRLVPVDEFETVPLDEADGRVLARDVSAPLPLPPFTNSAVDGYAVRGADVPVEAEKVLPVAGRVQAGAQAQAKVLAGQAVRVFTGAPMPEDVDTVFMQEDVRLDDSGRVVLPAGLKPGANVRPAGEDIAAGAVALKAGQILRPQDVALIAAFGLAEVTVRRRIRVAVFSTGNEIVAPGAARGSAQLFDSNRFMLKAMLARLGCVVTDLGILPDDSERMAPMLADTAASHDLILTSGGVSTGEADYVRASVERVGTLVLWRVGIKPGRPVAMGVIRGAAFMGLPGNPVASFVTFARIVRPAVRLLAGAQPEALPGIPMRAAFAYRKKEGRREYVRASLRKGADGVWEATKFPREGAGLLSSLVDTDGLVELEEDITGVQPGDTVRFLPYSTLL</sequence>
<dbReference type="InterPro" id="IPR005110">
    <property type="entry name" value="MoeA_linker/N"/>
</dbReference>
<evidence type="ECO:0000256" key="6">
    <source>
        <dbReference type="ARBA" id="ARBA00022679"/>
    </source>
</evidence>
<dbReference type="Proteomes" id="UP000245396">
    <property type="component" value="Unassembled WGS sequence"/>
</dbReference>
<keyword evidence="6 11" id="KW-0808">Transferase</keyword>
<evidence type="ECO:0000256" key="10">
    <source>
        <dbReference type="ARBA" id="ARBA00047317"/>
    </source>
</evidence>
<dbReference type="Pfam" id="PF00994">
    <property type="entry name" value="MoCF_biosynth"/>
    <property type="match status" value="1"/>
</dbReference>
<dbReference type="Pfam" id="PF03454">
    <property type="entry name" value="MoeA_C"/>
    <property type="match status" value="1"/>
</dbReference>
<keyword evidence="7 11" id="KW-0479">Metal-binding</keyword>
<dbReference type="SMART" id="SM00852">
    <property type="entry name" value="MoCF_biosynth"/>
    <property type="match status" value="1"/>
</dbReference>
<evidence type="ECO:0000256" key="8">
    <source>
        <dbReference type="ARBA" id="ARBA00022842"/>
    </source>
</evidence>
<dbReference type="OrthoDB" id="9804758at2"/>
<comment type="function">
    <text evidence="2 11">Catalyzes the insertion of molybdate into adenylated molybdopterin with the concomitant release of AMP.</text>
</comment>
<dbReference type="Gene3D" id="3.40.980.10">
    <property type="entry name" value="MoaB/Mog-like domain"/>
    <property type="match status" value="1"/>
</dbReference>
<dbReference type="STRING" id="1192868.GCA_000304395_03205"/>
<dbReference type="UniPathway" id="UPA00344"/>
<evidence type="ECO:0000256" key="9">
    <source>
        <dbReference type="ARBA" id="ARBA00023150"/>
    </source>
</evidence>
<dbReference type="SUPFAM" id="SSF63867">
    <property type="entry name" value="MoeA C-terminal domain-like"/>
    <property type="match status" value="1"/>
</dbReference>
<dbReference type="GO" id="GO:0061599">
    <property type="term" value="F:molybdopterin molybdotransferase activity"/>
    <property type="evidence" value="ECO:0007669"/>
    <property type="project" value="UniProtKB-UniRule"/>
</dbReference>
<dbReference type="PANTHER" id="PTHR10192:SF5">
    <property type="entry name" value="GEPHYRIN"/>
    <property type="match status" value="1"/>
</dbReference>
<evidence type="ECO:0000313" key="13">
    <source>
        <dbReference type="EMBL" id="PWJ84151.1"/>
    </source>
</evidence>
<evidence type="ECO:0000259" key="12">
    <source>
        <dbReference type="SMART" id="SM00852"/>
    </source>
</evidence>
<keyword evidence="5 11" id="KW-0500">Molybdenum</keyword>
<evidence type="ECO:0000256" key="1">
    <source>
        <dbReference type="ARBA" id="ARBA00001946"/>
    </source>
</evidence>
<dbReference type="NCBIfam" id="TIGR00177">
    <property type="entry name" value="molyb_syn"/>
    <property type="match status" value="1"/>
</dbReference>
<feature type="domain" description="MoaB/Mog" evidence="12">
    <location>
        <begin position="192"/>
        <end position="329"/>
    </location>
</feature>
<evidence type="ECO:0000256" key="7">
    <source>
        <dbReference type="ARBA" id="ARBA00022723"/>
    </source>
</evidence>
<dbReference type="FunFam" id="3.40.980.10:FF:000004">
    <property type="entry name" value="Molybdopterin molybdenumtransferase"/>
    <property type="match status" value="1"/>
</dbReference>
<keyword evidence="9 11" id="KW-0501">Molybdenum cofactor biosynthesis</keyword>
<evidence type="ECO:0000256" key="3">
    <source>
        <dbReference type="ARBA" id="ARBA00005046"/>
    </source>
</evidence>
<dbReference type="EC" id="2.10.1.1" evidence="11"/>
<comment type="cofactor">
    <cofactor evidence="1 11">
        <name>Mg(2+)</name>
        <dbReference type="ChEBI" id="CHEBI:18420"/>
    </cofactor>
</comment>
<comment type="similarity">
    <text evidence="4 11">Belongs to the MoeA family.</text>
</comment>
<proteinExistence type="inferred from homology"/>
<dbReference type="CDD" id="cd00887">
    <property type="entry name" value="MoeA"/>
    <property type="match status" value="1"/>
</dbReference>
<gene>
    <name evidence="13" type="ORF">C7441_10665</name>
</gene>
<evidence type="ECO:0000256" key="2">
    <source>
        <dbReference type="ARBA" id="ARBA00002901"/>
    </source>
</evidence>
<dbReference type="GO" id="GO:0046872">
    <property type="term" value="F:metal ion binding"/>
    <property type="evidence" value="ECO:0007669"/>
    <property type="project" value="UniProtKB-UniRule"/>
</dbReference>
<keyword evidence="14" id="KW-1185">Reference proteome</keyword>
<dbReference type="InterPro" id="IPR001453">
    <property type="entry name" value="MoaB/Mog_dom"/>
</dbReference>
<dbReference type="InterPro" id="IPR036425">
    <property type="entry name" value="MoaB/Mog-like_dom_sf"/>
</dbReference>
<dbReference type="InterPro" id="IPR008284">
    <property type="entry name" value="MoCF_biosynth_CS"/>
</dbReference>
<accession>A0A316C3A7</accession>
<dbReference type="Gene3D" id="3.90.105.10">
    <property type="entry name" value="Molybdopterin biosynthesis moea protein, domain 2"/>
    <property type="match status" value="1"/>
</dbReference>
<evidence type="ECO:0000256" key="11">
    <source>
        <dbReference type="RuleBase" id="RU365090"/>
    </source>
</evidence>
<reference evidence="13 14" key="1">
    <citation type="submission" date="2018-05" db="EMBL/GenBank/DDBJ databases">
        <title>Genomic Encyclopedia of Type Strains, Phase IV (KMG-IV): sequencing the most valuable type-strain genomes for metagenomic binning, comparative biology and taxonomic classification.</title>
        <authorList>
            <person name="Goeker M."/>
        </authorList>
    </citation>
    <scope>NUCLEOTIDE SEQUENCE [LARGE SCALE GENOMIC DNA]</scope>
    <source>
        <strain evidence="13 14">DSM 6986</strain>
    </source>
</reference>
<name>A0A316C3A7_PSESE</name>
<dbReference type="EMBL" id="QGGG01000006">
    <property type="protein sequence ID" value="PWJ84151.1"/>
    <property type="molecule type" value="Genomic_DNA"/>
</dbReference>
<dbReference type="PROSITE" id="PS01079">
    <property type="entry name" value="MOCF_BIOSYNTHESIS_2"/>
    <property type="match status" value="1"/>
</dbReference>
<evidence type="ECO:0000256" key="5">
    <source>
        <dbReference type="ARBA" id="ARBA00022505"/>
    </source>
</evidence>
<evidence type="ECO:0000313" key="14">
    <source>
        <dbReference type="Proteomes" id="UP000245396"/>
    </source>
</evidence>
<dbReference type="Gene3D" id="2.170.190.11">
    <property type="entry name" value="Molybdopterin biosynthesis moea protein, domain 3"/>
    <property type="match status" value="1"/>
</dbReference>
<dbReference type="NCBIfam" id="NF045515">
    <property type="entry name" value="Glp_gephyrin"/>
    <property type="match status" value="1"/>
</dbReference>
<dbReference type="PANTHER" id="PTHR10192">
    <property type="entry name" value="MOLYBDOPTERIN BIOSYNTHESIS PROTEIN"/>
    <property type="match status" value="1"/>
</dbReference>
<comment type="pathway">
    <text evidence="3 11">Cofactor biosynthesis; molybdopterin biosynthesis.</text>
</comment>
<dbReference type="SUPFAM" id="SSF63882">
    <property type="entry name" value="MoeA N-terminal region -like"/>
    <property type="match status" value="1"/>
</dbReference>
<organism evidence="13 14">
    <name type="scientific">Pseudaminobacter salicylatoxidans</name>
    <dbReference type="NCBI Taxonomy" id="93369"/>
    <lineage>
        <taxon>Bacteria</taxon>
        <taxon>Pseudomonadati</taxon>
        <taxon>Pseudomonadota</taxon>
        <taxon>Alphaproteobacteria</taxon>
        <taxon>Hyphomicrobiales</taxon>
        <taxon>Phyllobacteriaceae</taxon>
        <taxon>Pseudaminobacter</taxon>
    </lineage>
</organism>
<evidence type="ECO:0000256" key="4">
    <source>
        <dbReference type="ARBA" id="ARBA00010763"/>
    </source>
</evidence>
<dbReference type="InterPro" id="IPR036688">
    <property type="entry name" value="MoeA_C_domain_IV_sf"/>
</dbReference>